<proteinExistence type="predicted"/>
<dbReference type="RefSeq" id="WP_137424517.1">
    <property type="nucleotide sequence ID" value="NZ_CP040098.1"/>
</dbReference>
<dbReference type="KEGG" id="dax:FDQ92_09550"/>
<accession>A0A4P8L6I9</accession>
<dbReference type="EMBL" id="CP040098">
    <property type="protein sequence ID" value="QCQ22382.1"/>
    <property type="molecule type" value="Genomic_DNA"/>
</dbReference>
<sequence length="81" mass="9327">MRFTYDPRYNVAYIRFHKKSTEVETIRISDELNVDIAPDGTIYGIELLNANEQLNREDMGRLLVINEATGEEKELPLAVGR</sequence>
<keyword evidence="2" id="KW-1185">Reference proteome</keyword>
<dbReference type="Pfam" id="PF10049">
    <property type="entry name" value="DUF2283"/>
    <property type="match status" value="1"/>
</dbReference>
<dbReference type="OrthoDB" id="9799670at2"/>
<gene>
    <name evidence="1" type="ORF">FDQ92_09550</name>
</gene>
<protein>
    <submittedName>
        <fullName evidence="1">DUF2283 domain-containing protein</fullName>
    </submittedName>
</protein>
<reference evidence="1 2" key="1">
    <citation type="submission" date="2019-05" db="EMBL/GenBank/DDBJ databases">
        <title>The Complete Genome Sequence of the n-alkane-degrading Desulfoglaeba alkanexedens ALDC reveals multiple alkylsuccinate synthase gene clusters.</title>
        <authorList>
            <person name="Callaghan A.V."/>
            <person name="Davidova I.A."/>
            <person name="Duncan K.E."/>
            <person name="Morris B."/>
            <person name="McInerney M.J."/>
        </authorList>
    </citation>
    <scope>NUCLEOTIDE SEQUENCE [LARGE SCALE GENOMIC DNA]</scope>
    <source>
        <strain evidence="1 2">ALDC</strain>
    </source>
</reference>
<reference evidence="1 2" key="2">
    <citation type="submission" date="2019-05" db="EMBL/GenBank/DDBJ databases">
        <authorList>
            <person name="Suflita J.M."/>
            <person name="Marks C.R."/>
        </authorList>
    </citation>
    <scope>NUCLEOTIDE SEQUENCE [LARGE SCALE GENOMIC DNA]</scope>
    <source>
        <strain evidence="1 2">ALDC</strain>
    </source>
</reference>
<organism evidence="1 2">
    <name type="scientific">Desulfoglaeba alkanexedens ALDC</name>
    <dbReference type="NCBI Taxonomy" id="980445"/>
    <lineage>
        <taxon>Bacteria</taxon>
        <taxon>Pseudomonadati</taxon>
        <taxon>Thermodesulfobacteriota</taxon>
        <taxon>Syntrophobacteria</taxon>
        <taxon>Syntrophobacterales</taxon>
        <taxon>Syntrophobacteraceae</taxon>
        <taxon>Desulfoglaeba</taxon>
    </lineage>
</organism>
<evidence type="ECO:0000313" key="1">
    <source>
        <dbReference type="EMBL" id="QCQ22382.1"/>
    </source>
</evidence>
<dbReference type="InterPro" id="IPR019270">
    <property type="entry name" value="DUF2283"/>
</dbReference>
<evidence type="ECO:0000313" key="2">
    <source>
        <dbReference type="Proteomes" id="UP000298602"/>
    </source>
</evidence>
<dbReference type="Proteomes" id="UP000298602">
    <property type="component" value="Chromosome"/>
</dbReference>
<name>A0A4P8L6I9_9BACT</name>
<dbReference type="AlphaFoldDB" id="A0A4P8L6I9"/>